<dbReference type="Pfam" id="PF00400">
    <property type="entry name" value="WD40"/>
    <property type="match status" value="2"/>
</dbReference>
<feature type="domain" description="RAVE complex protein Rav1 C-terminal" evidence="2">
    <location>
        <begin position="775"/>
        <end position="1421"/>
    </location>
</feature>
<protein>
    <recommendedName>
        <fullName evidence="2">RAVE complex protein Rav1 C-terminal domain-containing protein</fullName>
    </recommendedName>
</protein>
<keyword evidence="4" id="KW-1185">Reference proteome</keyword>
<name>A0A8J5GWD8_ZINOF</name>
<dbReference type="Gene3D" id="2.130.10.10">
    <property type="entry name" value="YVTN repeat-like/Quinoprotein amine dehydrogenase"/>
    <property type="match status" value="3"/>
</dbReference>
<dbReference type="SUPFAM" id="SSF50978">
    <property type="entry name" value="WD40 repeat-like"/>
    <property type="match status" value="3"/>
</dbReference>
<keyword evidence="1" id="KW-0853">WD repeat</keyword>
<gene>
    <name evidence="3" type="ORF">ZIOFF_029246</name>
</gene>
<sequence>MPEEVGGSSTTSRGAGLAGSEDIMDLLPLELVRSQVIPPAPNRRESSIDWLPEFGGASWIAYGASSLLVISHFPSPFSCNEPQPGPFFRQVIEPPTGNKNAELTAVSWCPVQPSEGEIAVALENNIFMYSPVTSSAPGSFSWRQTVVIVETFPIEIIGWTGSGDGLVAAGTEVVLWIRKSNLWEMAWKVRTEVPQTHVSASWFSDGLVATAARGLVHHYEVTAKESNYTLSQSAKHVTVYFRDGKSGTTTVQLYHPQPIVMIQWRPYIGVQSQADPSSVYNILLTGCLDGTVRLWSEIDNGRPRKFNKEIHDQKSMKRLFHVVAVIEMNQSLKGILGTNIFVKWAIDSSCVIFKGESGGYSLLPTYTEHQQIGKCDWLIGIGPDFSVTFWAVHCLYDVSPPRFPRVTMWKKGNLMDFKDSKYPYFGSPNIKNQAILVKVVASRSWLCGPPIACSLLQLLPDNSFSWSELYSPSEKMEDTSLRQIDKERSLSYIAHTALSELGHTGCIIQVAVHPCSFDILLAVSLDSNALLLFWSLSTLSESILPSHTYIHPMWKLLDHVSLKALSPDHEYSCLVWGPAVLNENQFLLVGHEDGIDCFMIEVSCKEESISAHKVLTVPFNGYNDRGNPPDQIFAIPLISNPQHSSNSSSFLLVSVWRENYNPLSWTIDLHMSINDGVSSNDNDLAISKGQCVSSSGKCCYATFYKHSFESSPHCWDGVTTISVASPTSCPLPFEQVYSNDSPSNYCGYHMATGYSGGTVKLWRICHMQQDHSDSENVPWELAGTFTAHEGPVNFLSLSSCSSKVATASIDGRNSTTSLHIWEFVKLTHGGSFVLEDAIDLNGILIAVRWLAIGNGQMLLGICLPNEFRVYSQRRSSTHSFAYSDMSKEMHTWYCIAVSGSSTIVRDFLWGPKLTAVIVHEKHFSICSQWLLRTNNTYNVENSVAYVGRIEESLLCVTNTGKNMFDTDEQLEYGYSKKISLQDNVPNTENKLFYILDVSQKLGGSLALYDPEALIQYIYSGNWKYALVILKNFVECICSYKTSTTIPESNKQSLLSCKMLEVHLARYIEDNNSKNSSSEKLFWGQNITTSGPNFHLGGNELQFPNTHLETNTFERIPDNSNKSEITELIDTLEKSNQVSSLTDLMKTQILVILELLNEISNTKATAAYGSLDDAGRRFWVSVRFQYLYSMRRSGGVVAEDLPVNSRLAAWAFQSDCQDDLLNSVLSSDPSWVDMRNLGVGLWYTNASQLRTRMEKLARSEYLRNKNPKDCALWYLALNRLQVLISLFKISKDEKDKVLFGFLSRNFQDEKNKAAALKNAYVLMGKHELKLAIAFFLLGGDSSSAVSVCAKNLGDDQLALVICRLLEGYGGSLEKQLISNILLPKALEKGDYWLSSLLEWTLGNYSQSVKTLVNGQTKQVNRNSAALCNYGALSDPDIGRYCVILASRNSFRCSVGEDVAADLSKFASFLAASALNRCGVPWSELRNRTFSLQRIVNLLEREAKGFNWPIYITLLGMSESKLNWFNFILFGDIFMSAPELCQTRHANNLIRSLEALSCLSYSLSSDGKDQKNVSTAGPHDIFHQILSPFTGDGCNWVLDNVSHQLEVNTKTNIALYYIDSFLRNHRVWSSHSLSKSREVISCHYVYLQEEDLSQMKQDLQMLLSMIERKFLLKSVDIFNLVLLSAHNYGSLFLGYLMLHVEEFTRNEYKNWSADLIFVPAFVRLLIKSTVEILCFLARFVVSFNFTESMLKPLHDNHYQIHTILFCLKNMLCFIRTFGSSSNYYQGEKASEDFSTFFPFALDLLEFYVDFAFACIEGNFKGLFMMINHILIALANDESSIEVLSDELRKFLCQNSQLVTHCASVVEVESISNSNFKQKHLETGDFPIADDEKWKLLWISLWLHMLNFAKHGLGKISIKEGSHNGSSINNIITVFISAITKSLVSTVAYISSSLVKLVASFLRQKALKGLPIPSILWLDEIARSHPTSLHYHLNQRLDSLQLSDNKTQVSLKMLWDISICPVDICEHFAKEKVTCFPYYHGNQFDTWKDVQRNIFSDNENDHINDKQEKLDSGSSYKETISEHGGNTMDNNGFVETGRKHSGPRTDISYFHNPREITRRSGELFEAICFNSINEHEIAIASNKKGLIFFNLKYEEYSRKQADYIWSDCDWPKDGWAGCESTPVPTYISQGIGLGSKRGVHLGLGGATIGIGSLARPRRDLTGGGAFGIPGYAGIGAAGLGWGEEEFEEFRDPPATVENIHSRALARHPLLPFLLVGSSNTHVYLWEFGKQSATATYGVLPAANVPPPYALASISALQFDHYGHRFATAALDGTICTWQLEVGGRSNVHPTDSSLCFDNHASDVAYVATSGSILAVAGSSTNGINVVLWDTLAPPATSQASLFCHEGGARSISVFDHVIGTGSISPIIVTGGRSGDVGLHDLRYIATGKTRRNRHASEQDLKTMHATNSGISKYAENSNGMMWYIPKAHLASVTRIATIPNTSLFLTGSKDGDVKLWDAKRSQLVFQWQKLHERHTFLQPNSRGFGGVVRAAVTDIQVLSRGFLTCGGDGSTKLIQLK</sequence>
<dbReference type="PANTHER" id="PTHR13950">
    <property type="entry name" value="RABCONNECTIN-RELATED"/>
    <property type="match status" value="1"/>
</dbReference>
<evidence type="ECO:0000256" key="1">
    <source>
        <dbReference type="PROSITE-ProRule" id="PRU00221"/>
    </source>
</evidence>
<dbReference type="GO" id="GO:0043291">
    <property type="term" value="C:RAVE complex"/>
    <property type="evidence" value="ECO:0007669"/>
    <property type="project" value="TreeGrafter"/>
</dbReference>
<evidence type="ECO:0000259" key="2">
    <source>
        <dbReference type="Pfam" id="PF12234"/>
    </source>
</evidence>
<accession>A0A8J5GWD8</accession>
<dbReference type="SMART" id="SM00320">
    <property type="entry name" value="WD40"/>
    <property type="match status" value="10"/>
</dbReference>
<dbReference type="InterPro" id="IPR036322">
    <property type="entry name" value="WD40_repeat_dom_sf"/>
</dbReference>
<comment type="caution">
    <text evidence="3">The sequence shown here is derived from an EMBL/GenBank/DDBJ whole genome shotgun (WGS) entry which is preliminary data.</text>
</comment>
<dbReference type="PROSITE" id="PS50082">
    <property type="entry name" value="WD_REPEATS_2"/>
    <property type="match status" value="1"/>
</dbReference>
<reference evidence="3 4" key="1">
    <citation type="submission" date="2020-08" db="EMBL/GenBank/DDBJ databases">
        <title>Plant Genome Project.</title>
        <authorList>
            <person name="Zhang R.-G."/>
        </authorList>
    </citation>
    <scope>NUCLEOTIDE SEQUENCE [LARGE SCALE GENOMIC DNA]</scope>
    <source>
        <tissue evidence="3">Rhizome</tissue>
    </source>
</reference>
<dbReference type="Proteomes" id="UP000734854">
    <property type="component" value="Unassembled WGS sequence"/>
</dbReference>
<organism evidence="3 4">
    <name type="scientific">Zingiber officinale</name>
    <name type="common">Ginger</name>
    <name type="synonym">Amomum zingiber</name>
    <dbReference type="NCBI Taxonomy" id="94328"/>
    <lineage>
        <taxon>Eukaryota</taxon>
        <taxon>Viridiplantae</taxon>
        <taxon>Streptophyta</taxon>
        <taxon>Embryophyta</taxon>
        <taxon>Tracheophyta</taxon>
        <taxon>Spermatophyta</taxon>
        <taxon>Magnoliopsida</taxon>
        <taxon>Liliopsida</taxon>
        <taxon>Zingiberales</taxon>
        <taxon>Zingiberaceae</taxon>
        <taxon>Zingiber</taxon>
    </lineage>
</organism>
<dbReference type="Pfam" id="PF12234">
    <property type="entry name" value="Rav1p_C"/>
    <property type="match status" value="1"/>
</dbReference>
<dbReference type="PANTHER" id="PTHR13950:SF9">
    <property type="entry name" value="RABCONNECTIN-3A"/>
    <property type="match status" value="1"/>
</dbReference>
<dbReference type="InterPro" id="IPR052208">
    <property type="entry name" value="DmX-like/RAVE_component"/>
</dbReference>
<proteinExistence type="predicted"/>
<dbReference type="EMBL" id="JACMSC010000008">
    <property type="protein sequence ID" value="KAG6511191.1"/>
    <property type="molecule type" value="Genomic_DNA"/>
</dbReference>
<evidence type="ECO:0000313" key="4">
    <source>
        <dbReference type="Proteomes" id="UP000734854"/>
    </source>
</evidence>
<dbReference type="PROSITE" id="PS50294">
    <property type="entry name" value="WD_REPEATS_REGION"/>
    <property type="match status" value="1"/>
</dbReference>
<dbReference type="InterPro" id="IPR001680">
    <property type="entry name" value="WD40_rpt"/>
</dbReference>
<dbReference type="InterPro" id="IPR022033">
    <property type="entry name" value="Rav1p_C"/>
</dbReference>
<dbReference type="GO" id="GO:0007035">
    <property type="term" value="P:vacuolar acidification"/>
    <property type="evidence" value="ECO:0007669"/>
    <property type="project" value="TreeGrafter"/>
</dbReference>
<dbReference type="InterPro" id="IPR015943">
    <property type="entry name" value="WD40/YVTN_repeat-like_dom_sf"/>
</dbReference>
<feature type="repeat" description="WD" evidence="1">
    <location>
        <begin position="2482"/>
        <end position="2523"/>
    </location>
</feature>
<evidence type="ECO:0000313" key="3">
    <source>
        <dbReference type="EMBL" id="KAG6511191.1"/>
    </source>
</evidence>